<evidence type="ECO:0000313" key="4">
    <source>
        <dbReference type="Proteomes" id="UP000194837"/>
    </source>
</evidence>
<feature type="transmembrane region" description="Helical" evidence="2">
    <location>
        <begin position="18"/>
        <end position="35"/>
    </location>
</feature>
<dbReference type="AlphaFoldDB" id="A0A251Y6S4"/>
<organism evidence="3 4">
    <name type="scientific">Clavibacter michiganensis</name>
    <dbReference type="NCBI Taxonomy" id="28447"/>
    <lineage>
        <taxon>Bacteria</taxon>
        <taxon>Bacillati</taxon>
        <taxon>Actinomycetota</taxon>
        <taxon>Actinomycetes</taxon>
        <taxon>Micrococcales</taxon>
        <taxon>Microbacteriaceae</taxon>
        <taxon>Clavibacter</taxon>
    </lineage>
</organism>
<evidence type="ECO:0000313" key="3">
    <source>
        <dbReference type="EMBL" id="OUE19987.1"/>
    </source>
</evidence>
<feature type="transmembrane region" description="Helical" evidence="2">
    <location>
        <begin position="231"/>
        <end position="251"/>
    </location>
</feature>
<comment type="caution">
    <text evidence="3">The sequence shown here is derived from an EMBL/GenBank/DDBJ whole genome shotgun (WGS) entry which is preliminary data.</text>
</comment>
<sequence>MAEGTWVRIPSPSTRQRLLLTLASLAIGSLFLWPPVGGLTRIVDETVGPSPLIRVGLPIAVAIAVLGIAYLIVAERTQPPAVDIARGVLRIGRKEWGFPEITGARIELTGGEGDDTLILRLSTTGGESCSVVVSTREGVRLADDQRVALLAAIRGSRIAPPRSKDDPHGKFAHVEFPGHLTLDDAAALVDGSGTADPTAALAQRGLGSGSRNVHQAGTTPRFPRQSARSQYVIAGFALLLGLGATVVAVFHPDALFGRQGIPVIAIALVMLPGGIAYALVIRRDARRAAEQRAAVDAARAEAEHDGSAADVEPRAPARPADGS</sequence>
<name>A0A251Y6S4_9MICO</name>
<reference evidence="3 4" key="1">
    <citation type="submission" date="2016-08" db="EMBL/GenBank/DDBJ databases">
        <title>Genome sequence of Clavibacter michiganensis spp strain CFBP7494.</title>
        <authorList>
            <person name="Thapa S.P."/>
            <person name="Coaker G."/>
            <person name="Jacques M.-A."/>
        </authorList>
    </citation>
    <scope>NUCLEOTIDE SEQUENCE [LARGE SCALE GENOMIC DNA]</scope>
    <source>
        <strain evidence="3">CFBP7494</strain>
    </source>
</reference>
<dbReference type="EMBL" id="MDJW01000009">
    <property type="protein sequence ID" value="OUE19987.1"/>
    <property type="molecule type" value="Genomic_DNA"/>
</dbReference>
<feature type="transmembrane region" description="Helical" evidence="2">
    <location>
        <begin position="55"/>
        <end position="73"/>
    </location>
</feature>
<feature type="transmembrane region" description="Helical" evidence="2">
    <location>
        <begin position="263"/>
        <end position="281"/>
    </location>
</feature>
<proteinExistence type="predicted"/>
<evidence type="ECO:0000256" key="1">
    <source>
        <dbReference type="SAM" id="MobiDB-lite"/>
    </source>
</evidence>
<keyword evidence="2" id="KW-1133">Transmembrane helix</keyword>
<gene>
    <name evidence="3" type="ORF">BFL34_02135</name>
</gene>
<keyword evidence="2" id="KW-0812">Transmembrane</keyword>
<protein>
    <submittedName>
        <fullName evidence="3">Uncharacterized protein</fullName>
    </submittedName>
</protein>
<dbReference type="RefSeq" id="WP_086521836.1">
    <property type="nucleotide sequence ID" value="NZ_MDJW01000009.1"/>
</dbReference>
<accession>A0A251Y6S4</accession>
<feature type="compositionally biased region" description="Basic and acidic residues" evidence="1">
    <location>
        <begin position="298"/>
        <end position="315"/>
    </location>
</feature>
<keyword evidence="2" id="KW-0472">Membrane</keyword>
<evidence type="ECO:0000256" key="2">
    <source>
        <dbReference type="SAM" id="Phobius"/>
    </source>
</evidence>
<dbReference type="Proteomes" id="UP000194837">
    <property type="component" value="Unassembled WGS sequence"/>
</dbReference>
<feature type="region of interest" description="Disordered" evidence="1">
    <location>
        <begin position="292"/>
        <end position="323"/>
    </location>
</feature>